<evidence type="ECO:0000313" key="3">
    <source>
        <dbReference type="Proteomes" id="UP001519288"/>
    </source>
</evidence>
<evidence type="ECO:0000259" key="1">
    <source>
        <dbReference type="PROSITE" id="PS51724"/>
    </source>
</evidence>
<dbReference type="Proteomes" id="UP001519288">
    <property type="component" value="Unassembled WGS sequence"/>
</dbReference>
<dbReference type="PROSITE" id="PS51724">
    <property type="entry name" value="SPOR"/>
    <property type="match status" value="1"/>
</dbReference>
<dbReference type="InterPro" id="IPR013486">
    <property type="entry name" value="SpoIID/LytB"/>
</dbReference>
<dbReference type="Pfam" id="PF08486">
    <property type="entry name" value="SpoIID"/>
    <property type="match status" value="1"/>
</dbReference>
<dbReference type="InterPro" id="IPR007730">
    <property type="entry name" value="SPOR-like_dom"/>
</dbReference>
<dbReference type="RefSeq" id="WP_209858109.1">
    <property type="nucleotide sequence ID" value="NZ_JAGGLD010000001.1"/>
</dbReference>
<accession>A0ABS4JBA6</accession>
<proteinExistence type="predicted"/>
<dbReference type="PANTHER" id="PTHR30032">
    <property type="entry name" value="N-ACETYLMURAMOYL-L-ALANINE AMIDASE-RELATED"/>
    <property type="match status" value="1"/>
</dbReference>
<dbReference type="Pfam" id="PF05036">
    <property type="entry name" value="SPOR"/>
    <property type="match status" value="1"/>
</dbReference>
<dbReference type="Gene3D" id="3.30.70.1070">
    <property type="entry name" value="Sporulation related repeat"/>
    <property type="match status" value="1"/>
</dbReference>
<dbReference type="PANTHER" id="PTHR30032:SF4">
    <property type="entry name" value="AMIDASE ENHANCER"/>
    <property type="match status" value="1"/>
</dbReference>
<comment type="caution">
    <text evidence="2">The sequence shown here is derived from an EMBL/GenBank/DDBJ whole genome shotgun (WGS) entry which is preliminary data.</text>
</comment>
<feature type="domain" description="SPOR" evidence="1">
    <location>
        <begin position="170"/>
        <end position="251"/>
    </location>
</feature>
<dbReference type="NCBIfam" id="TIGR02669">
    <property type="entry name" value="SpoIID_LytB"/>
    <property type="match status" value="1"/>
</dbReference>
<organism evidence="2 3">
    <name type="scientific">Paenibacillus shirakamiensis</name>
    <dbReference type="NCBI Taxonomy" id="1265935"/>
    <lineage>
        <taxon>Bacteria</taxon>
        <taxon>Bacillati</taxon>
        <taxon>Bacillota</taxon>
        <taxon>Bacilli</taxon>
        <taxon>Bacillales</taxon>
        <taxon>Paenibacillaceae</taxon>
        <taxon>Paenibacillus</taxon>
    </lineage>
</organism>
<dbReference type="InterPro" id="IPR051922">
    <property type="entry name" value="Bact_Sporulation_Assoc"/>
</dbReference>
<dbReference type="InterPro" id="IPR036680">
    <property type="entry name" value="SPOR-like_sf"/>
</dbReference>
<gene>
    <name evidence="2" type="ORF">J2Z69_000015</name>
</gene>
<dbReference type="SUPFAM" id="SSF110997">
    <property type="entry name" value="Sporulation related repeat"/>
    <property type="match status" value="1"/>
</dbReference>
<dbReference type="InterPro" id="IPR013693">
    <property type="entry name" value="SpoIID/LytB_N"/>
</dbReference>
<name>A0ABS4JBA6_9BACL</name>
<reference evidence="2 3" key="1">
    <citation type="submission" date="2021-03" db="EMBL/GenBank/DDBJ databases">
        <title>Genomic Encyclopedia of Type Strains, Phase IV (KMG-IV): sequencing the most valuable type-strain genomes for metagenomic binning, comparative biology and taxonomic classification.</title>
        <authorList>
            <person name="Goeker M."/>
        </authorList>
    </citation>
    <scope>NUCLEOTIDE SEQUENCE [LARGE SCALE GENOMIC DNA]</scope>
    <source>
        <strain evidence="2 3">DSM 26806</strain>
    </source>
</reference>
<keyword evidence="3" id="KW-1185">Reference proteome</keyword>
<sequence>MKNKGNVRKLVSFSWRQGVIAGILLLGSTQLPVYTSAASQDTVRVALFVDAGSTFKSTTPVVTLTSSVTGMAGPKGAASWVPLNAGEKVRFSIDGYKVKALQQVDWKTASAAAKKLQSTSADKPVIFASTNAGSTVYDVYTGPYLSAAEAQKAATRDAQTLSGLLSGGTPEAKGGQYLSAGTFKSQSEAESLRQSIMTAGVDAVVVLTGPSNAASYQVWVGDTTTGDELDQIESQLIQTMPTMNLSPVNNTTSGLIVRSDVTLNLNAPVPVKHYVVTGTMPMWVQGSDPTKGSIQLDERSVRKYRGGFEISKQNGQLALVNELPMDQYLYSVVGGEVYSSWPQEALKAQAVAARSYATFQGTTKFKVAGLVDTTLSQAYNGIEKEAASIIQAVDQTSGEVMKSGGKLVEGVFSSNSGGMSADPMEVWKSPDPTYKAVKSEGDQASQAGLKMWYQVLLDNGKTGYVREDNAKITGKNGAGLSYMTATATGTAVRILPVIQSGETPVAKINPGDQVVVLKKVPQSGEYAWIKGPYTSDQLLSTIKGRTATSITSPIVNLEVTKRGPSGRALEVKSNGQLLDVKYPDLYRSALNGLPSTLFDITPTGRYTVLGAADAKSSASAATGASVLSASGTGKLSGTPIVVLNGAGEARTVDQTNGFVFTGKGNGHGLGMSQWGTKGMADQGKDYKTILQYYYQNVTITKD</sequence>
<evidence type="ECO:0000313" key="2">
    <source>
        <dbReference type="EMBL" id="MBP1998996.1"/>
    </source>
</evidence>
<protein>
    <submittedName>
        <fullName evidence="2">Stage II sporulation protein D</fullName>
    </submittedName>
</protein>
<dbReference type="EMBL" id="JAGGLD010000001">
    <property type="protein sequence ID" value="MBP1998996.1"/>
    <property type="molecule type" value="Genomic_DNA"/>
</dbReference>